<dbReference type="AlphaFoldDB" id="A0A1J5T077"/>
<sequence length="283" mass="31296">MGLFPNFKKSFIGVRWNYAEYNTHLLNDPTQFSHNFYNTTEIWGGFNIGNRFQVLAFLPYHYNVQFDDDKGHASKNGMGDITVLANYKLFDTRYLKNQTNKTSQQVWIGGGIKLPTGAFNVDVHDSATTLADINSQIGTGSVDLFLNARHTIQFNNFGINTSVNYKIGLANNQNYKYGNKLSFNSIASYRISNRNLIITPNAGLSFENIESNQLNGQKIYLSDGLNSGTFATGGHVLSALAGVEVTIKEVTIGANIQAPLTQDFAAGQTKLNVRGMLHISFAL</sequence>
<gene>
    <name evidence="1" type="ORF">GALL_47090</name>
</gene>
<name>A0A1J5T077_9ZZZZ</name>
<evidence type="ECO:0000313" key="1">
    <source>
        <dbReference type="EMBL" id="OIR14242.1"/>
    </source>
</evidence>
<protein>
    <submittedName>
        <fullName evidence="1">Uncharacterized protein</fullName>
    </submittedName>
</protein>
<proteinExistence type="predicted"/>
<comment type="caution">
    <text evidence="1">The sequence shown here is derived from an EMBL/GenBank/DDBJ whole genome shotgun (WGS) entry which is preliminary data.</text>
</comment>
<accession>A0A1J5T077</accession>
<organism evidence="1">
    <name type="scientific">mine drainage metagenome</name>
    <dbReference type="NCBI Taxonomy" id="410659"/>
    <lineage>
        <taxon>unclassified sequences</taxon>
        <taxon>metagenomes</taxon>
        <taxon>ecological metagenomes</taxon>
    </lineage>
</organism>
<dbReference type="EMBL" id="MLJW01000012">
    <property type="protein sequence ID" value="OIR14242.1"/>
    <property type="molecule type" value="Genomic_DNA"/>
</dbReference>
<reference evidence="1" key="1">
    <citation type="submission" date="2016-10" db="EMBL/GenBank/DDBJ databases">
        <title>Sequence of Gallionella enrichment culture.</title>
        <authorList>
            <person name="Poehlein A."/>
            <person name="Muehling M."/>
            <person name="Daniel R."/>
        </authorList>
    </citation>
    <scope>NUCLEOTIDE SEQUENCE</scope>
</reference>